<keyword evidence="5 8" id="KW-1133">Transmembrane helix</keyword>
<reference evidence="9 10" key="2">
    <citation type="journal article" date="2017" name="Front. Plant Sci.">
        <title>Gene Classification and Mining of Molecular Markers Useful in Red Clover (Trifolium pratense) Breeding.</title>
        <authorList>
            <person name="Istvanek J."/>
            <person name="Dluhosova J."/>
            <person name="Dluhos P."/>
            <person name="Patkova L."/>
            <person name="Nedelnik J."/>
            <person name="Repkova J."/>
        </authorList>
    </citation>
    <scope>NUCLEOTIDE SEQUENCE [LARGE SCALE GENOMIC DNA]</scope>
    <source>
        <strain evidence="10">cv. Tatra</strain>
        <tissue evidence="9">Young leaves</tissue>
    </source>
</reference>
<evidence type="ECO:0000256" key="3">
    <source>
        <dbReference type="ARBA" id="ARBA00022692"/>
    </source>
</evidence>
<sequence>MAAIDGNLQGKINKVMRRQTTFVFHHTSHPWSRNSILIWMLCFLRQFRSSIQKSDYLALRLGFITEHRLSLSYDFHKYMVRSMEDEFHAILGISWPLWVYTIVCIFVNIHGLNIYFWFSFIPAI</sequence>
<feature type="non-terminal residue" evidence="9">
    <location>
        <position position="124"/>
    </location>
</feature>
<keyword evidence="4" id="KW-0611">Plant defense</keyword>
<dbReference type="GO" id="GO:0006952">
    <property type="term" value="P:defense response"/>
    <property type="evidence" value="ECO:0007669"/>
    <property type="project" value="UniProtKB-KW"/>
</dbReference>
<dbReference type="PANTHER" id="PTHR31942:SF9">
    <property type="entry name" value="MLO-LIKE PROTEIN 4"/>
    <property type="match status" value="1"/>
</dbReference>
<organism evidence="9 10">
    <name type="scientific">Trifolium pratense</name>
    <name type="common">Red clover</name>
    <dbReference type="NCBI Taxonomy" id="57577"/>
    <lineage>
        <taxon>Eukaryota</taxon>
        <taxon>Viridiplantae</taxon>
        <taxon>Streptophyta</taxon>
        <taxon>Embryophyta</taxon>
        <taxon>Tracheophyta</taxon>
        <taxon>Spermatophyta</taxon>
        <taxon>Magnoliopsida</taxon>
        <taxon>eudicotyledons</taxon>
        <taxon>Gunneridae</taxon>
        <taxon>Pentapetalae</taxon>
        <taxon>rosids</taxon>
        <taxon>fabids</taxon>
        <taxon>Fabales</taxon>
        <taxon>Fabaceae</taxon>
        <taxon>Papilionoideae</taxon>
        <taxon>50 kb inversion clade</taxon>
        <taxon>NPAAA clade</taxon>
        <taxon>Hologalegina</taxon>
        <taxon>IRL clade</taxon>
        <taxon>Trifolieae</taxon>
        <taxon>Trifolium</taxon>
    </lineage>
</organism>
<dbReference type="EMBL" id="ASHM01056860">
    <property type="protein sequence ID" value="PNX88511.1"/>
    <property type="molecule type" value="Genomic_DNA"/>
</dbReference>
<evidence type="ECO:0000313" key="9">
    <source>
        <dbReference type="EMBL" id="PNX88511.1"/>
    </source>
</evidence>
<dbReference type="STRING" id="57577.A0A2K3MCI9"/>
<comment type="subcellular location">
    <subcellularLocation>
        <location evidence="1">Membrane</location>
        <topology evidence="1">Multi-pass membrane protein</topology>
    </subcellularLocation>
</comment>
<keyword evidence="7" id="KW-0568">Pathogenesis-related protein</keyword>
<comment type="similarity">
    <text evidence="2">Belongs to the MLO family.</text>
</comment>
<dbReference type="GO" id="GO:0016020">
    <property type="term" value="C:membrane"/>
    <property type="evidence" value="ECO:0007669"/>
    <property type="project" value="UniProtKB-SubCell"/>
</dbReference>
<reference evidence="9 10" key="1">
    <citation type="journal article" date="2014" name="Am. J. Bot.">
        <title>Genome assembly and annotation for red clover (Trifolium pratense; Fabaceae).</title>
        <authorList>
            <person name="Istvanek J."/>
            <person name="Jaros M."/>
            <person name="Krenek A."/>
            <person name="Repkova J."/>
        </authorList>
    </citation>
    <scope>NUCLEOTIDE SEQUENCE [LARGE SCALE GENOMIC DNA]</scope>
    <source>
        <strain evidence="10">cv. Tatra</strain>
        <tissue evidence="9">Young leaves</tissue>
    </source>
</reference>
<evidence type="ECO:0000256" key="1">
    <source>
        <dbReference type="ARBA" id="ARBA00004141"/>
    </source>
</evidence>
<evidence type="ECO:0000256" key="8">
    <source>
        <dbReference type="SAM" id="Phobius"/>
    </source>
</evidence>
<evidence type="ECO:0000313" key="10">
    <source>
        <dbReference type="Proteomes" id="UP000236291"/>
    </source>
</evidence>
<evidence type="ECO:0000256" key="6">
    <source>
        <dbReference type="ARBA" id="ARBA00023136"/>
    </source>
</evidence>
<dbReference type="InterPro" id="IPR004326">
    <property type="entry name" value="Mlo"/>
</dbReference>
<accession>A0A2K3MCI9</accession>
<evidence type="ECO:0000256" key="7">
    <source>
        <dbReference type="ARBA" id="ARBA00023265"/>
    </source>
</evidence>
<dbReference type="Proteomes" id="UP000236291">
    <property type="component" value="Unassembled WGS sequence"/>
</dbReference>
<evidence type="ECO:0000256" key="4">
    <source>
        <dbReference type="ARBA" id="ARBA00022821"/>
    </source>
</evidence>
<evidence type="ECO:0000256" key="5">
    <source>
        <dbReference type="ARBA" id="ARBA00022989"/>
    </source>
</evidence>
<gene>
    <name evidence="9" type="ORF">L195_g044617</name>
</gene>
<keyword evidence="3 8" id="KW-0812">Transmembrane</keyword>
<dbReference type="PANTHER" id="PTHR31942">
    <property type="entry name" value="MLO-LIKE PROTEIN 1"/>
    <property type="match status" value="1"/>
</dbReference>
<proteinExistence type="inferred from homology"/>
<evidence type="ECO:0000256" key="2">
    <source>
        <dbReference type="ARBA" id="ARBA00006574"/>
    </source>
</evidence>
<dbReference type="Pfam" id="PF03094">
    <property type="entry name" value="Mlo"/>
    <property type="match status" value="1"/>
</dbReference>
<keyword evidence="6 8" id="KW-0472">Membrane</keyword>
<protein>
    <submittedName>
        <fullName evidence="9">MLO-like protein 4-like</fullName>
    </submittedName>
</protein>
<dbReference type="ExpressionAtlas" id="A0A2K3MCI9">
    <property type="expression patterns" value="baseline"/>
</dbReference>
<dbReference type="AlphaFoldDB" id="A0A2K3MCI9"/>
<feature type="transmembrane region" description="Helical" evidence="8">
    <location>
        <begin position="97"/>
        <end position="118"/>
    </location>
</feature>
<comment type="caution">
    <text evidence="9">The sequence shown here is derived from an EMBL/GenBank/DDBJ whole genome shotgun (WGS) entry which is preliminary data.</text>
</comment>
<name>A0A2K3MCI9_TRIPR</name>